<organism evidence="1">
    <name type="scientific">marine sediment metagenome</name>
    <dbReference type="NCBI Taxonomy" id="412755"/>
    <lineage>
        <taxon>unclassified sequences</taxon>
        <taxon>metagenomes</taxon>
        <taxon>ecological metagenomes</taxon>
    </lineage>
</organism>
<proteinExistence type="predicted"/>
<protein>
    <submittedName>
        <fullName evidence="1">Uncharacterized protein</fullName>
    </submittedName>
</protein>
<accession>A0A0F8YRY3</accession>
<reference evidence="1" key="1">
    <citation type="journal article" date="2015" name="Nature">
        <title>Complex archaea that bridge the gap between prokaryotes and eukaryotes.</title>
        <authorList>
            <person name="Spang A."/>
            <person name="Saw J.H."/>
            <person name="Jorgensen S.L."/>
            <person name="Zaremba-Niedzwiedzka K."/>
            <person name="Martijn J."/>
            <person name="Lind A.E."/>
            <person name="van Eijk R."/>
            <person name="Schleper C."/>
            <person name="Guy L."/>
            <person name="Ettema T.J."/>
        </authorList>
    </citation>
    <scope>NUCLEOTIDE SEQUENCE</scope>
</reference>
<sequence length="51" mass="5451">VVKVIRPGAGLGVTHPSERGLQNVPDVWEIANEGTVDSLRASVRTLLSSIR</sequence>
<name>A0A0F8YRY3_9ZZZZ</name>
<feature type="non-terminal residue" evidence="1">
    <location>
        <position position="1"/>
    </location>
</feature>
<dbReference type="InterPro" id="IPR027417">
    <property type="entry name" value="P-loop_NTPase"/>
</dbReference>
<dbReference type="EMBL" id="LAZR01067844">
    <property type="protein sequence ID" value="KKK50786.1"/>
    <property type="molecule type" value="Genomic_DNA"/>
</dbReference>
<gene>
    <name evidence="1" type="ORF">LCGC14_3121520</name>
</gene>
<evidence type="ECO:0000313" key="1">
    <source>
        <dbReference type="EMBL" id="KKK50786.1"/>
    </source>
</evidence>
<comment type="caution">
    <text evidence="1">The sequence shown here is derived from an EMBL/GenBank/DDBJ whole genome shotgun (WGS) entry which is preliminary data.</text>
</comment>
<dbReference type="AlphaFoldDB" id="A0A0F8YRY3"/>
<dbReference type="Gene3D" id="3.40.50.300">
    <property type="entry name" value="P-loop containing nucleotide triphosphate hydrolases"/>
    <property type="match status" value="1"/>
</dbReference>